<evidence type="ECO:0000313" key="1">
    <source>
        <dbReference type="EMBL" id="PNF31639.1"/>
    </source>
</evidence>
<dbReference type="EMBL" id="NEVH01011223">
    <property type="protein sequence ID" value="PNF31639.1"/>
    <property type="molecule type" value="Genomic_DNA"/>
</dbReference>
<protein>
    <submittedName>
        <fullName evidence="1">Uncharacterized protein</fullName>
    </submittedName>
</protein>
<dbReference type="AlphaFoldDB" id="A0A2J7QSS7"/>
<name>A0A2J7QSS7_9NEOP</name>
<organism evidence="1 2">
    <name type="scientific">Cryptotermes secundus</name>
    <dbReference type="NCBI Taxonomy" id="105785"/>
    <lineage>
        <taxon>Eukaryota</taxon>
        <taxon>Metazoa</taxon>
        <taxon>Ecdysozoa</taxon>
        <taxon>Arthropoda</taxon>
        <taxon>Hexapoda</taxon>
        <taxon>Insecta</taxon>
        <taxon>Pterygota</taxon>
        <taxon>Neoptera</taxon>
        <taxon>Polyneoptera</taxon>
        <taxon>Dictyoptera</taxon>
        <taxon>Blattodea</taxon>
        <taxon>Blattoidea</taxon>
        <taxon>Termitoidae</taxon>
        <taxon>Kalotermitidae</taxon>
        <taxon>Cryptotermitinae</taxon>
        <taxon>Cryptotermes</taxon>
    </lineage>
</organism>
<keyword evidence="2" id="KW-1185">Reference proteome</keyword>
<comment type="caution">
    <text evidence="1">The sequence shown here is derived from an EMBL/GenBank/DDBJ whole genome shotgun (WGS) entry which is preliminary data.</text>
</comment>
<accession>A0A2J7QSS7</accession>
<evidence type="ECO:0000313" key="2">
    <source>
        <dbReference type="Proteomes" id="UP000235965"/>
    </source>
</evidence>
<dbReference type="InParanoid" id="A0A2J7QSS7"/>
<dbReference type="Proteomes" id="UP000235965">
    <property type="component" value="Unassembled WGS sequence"/>
</dbReference>
<proteinExistence type="predicted"/>
<gene>
    <name evidence="1" type="ORF">B7P43_G17112</name>
</gene>
<reference evidence="1 2" key="1">
    <citation type="submission" date="2017-12" db="EMBL/GenBank/DDBJ databases">
        <title>Hemimetabolous genomes reveal molecular basis of termite eusociality.</title>
        <authorList>
            <person name="Harrison M.C."/>
            <person name="Jongepier E."/>
            <person name="Robertson H.M."/>
            <person name="Arning N."/>
            <person name="Bitard-Feildel T."/>
            <person name="Chao H."/>
            <person name="Childers C.P."/>
            <person name="Dinh H."/>
            <person name="Doddapaneni H."/>
            <person name="Dugan S."/>
            <person name="Gowin J."/>
            <person name="Greiner C."/>
            <person name="Han Y."/>
            <person name="Hu H."/>
            <person name="Hughes D.S.T."/>
            <person name="Huylmans A.-K."/>
            <person name="Kemena C."/>
            <person name="Kremer L.P.M."/>
            <person name="Lee S.L."/>
            <person name="Lopez-Ezquerra A."/>
            <person name="Mallet L."/>
            <person name="Monroy-Kuhn J.M."/>
            <person name="Moser A."/>
            <person name="Murali S.C."/>
            <person name="Muzny D.M."/>
            <person name="Otani S."/>
            <person name="Piulachs M.-D."/>
            <person name="Poelchau M."/>
            <person name="Qu J."/>
            <person name="Schaub F."/>
            <person name="Wada-Katsumata A."/>
            <person name="Worley K.C."/>
            <person name="Xie Q."/>
            <person name="Ylla G."/>
            <person name="Poulsen M."/>
            <person name="Gibbs R.A."/>
            <person name="Schal C."/>
            <person name="Richards S."/>
            <person name="Belles X."/>
            <person name="Korb J."/>
            <person name="Bornberg-Bauer E."/>
        </authorList>
    </citation>
    <scope>NUCLEOTIDE SEQUENCE [LARGE SCALE GENOMIC DNA]</scope>
    <source>
        <tissue evidence="1">Whole body</tissue>
    </source>
</reference>
<sequence>MSSVGKHITFGVRSGQNLNTPRRIIELTSALSTILPQNGITADDRTSAEGNQSWPRGN</sequence>